<keyword evidence="8" id="KW-1185">Reference proteome</keyword>
<dbReference type="Pfam" id="PF13873">
    <property type="entry name" value="Myb_DNA-bind_5"/>
    <property type="match status" value="1"/>
</dbReference>
<keyword evidence="3" id="KW-0805">Transcription regulation</keyword>
<organism evidence="8 9">
    <name type="scientific">Galleria mellonella</name>
    <name type="common">Greater wax moth</name>
    <dbReference type="NCBI Taxonomy" id="7137"/>
    <lineage>
        <taxon>Eukaryota</taxon>
        <taxon>Metazoa</taxon>
        <taxon>Ecdysozoa</taxon>
        <taxon>Arthropoda</taxon>
        <taxon>Hexapoda</taxon>
        <taxon>Insecta</taxon>
        <taxon>Pterygota</taxon>
        <taxon>Neoptera</taxon>
        <taxon>Endopterygota</taxon>
        <taxon>Lepidoptera</taxon>
        <taxon>Glossata</taxon>
        <taxon>Ditrysia</taxon>
        <taxon>Pyraloidea</taxon>
        <taxon>Pyralidae</taxon>
        <taxon>Galleriinae</taxon>
        <taxon>Galleria</taxon>
    </lineage>
</organism>
<dbReference type="Proteomes" id="UP001652740">
    <property type="component" value="Unplaced"/>
</dbReference>
<comment type="subunit">
    <text evidence="1">Self-associates forming complexes of several hundred monomers.</text>
</comment>
<feature type="compositionally biased region" description="Basic and acidic residues" evidence="6">
    <location>
        <begin position="129"/>
        <end position="143"/>
    </location>
</feature>
<evidence type="ECO:0000313" key="9">
    <source>
        <dbReference type="RefSeq" id="XP_026755980.2"/>
    </source>
</evidence>
<evidence type="ECO:0000256" key="2">
    <source>
        <dbReference type="ARBA" id="ARBA00016807"/>
    </source>
</evidence>
<accession>A0A6J1WMG7</accession>
<comment type="function">
    <text evidence="5">Involved in transvection phenomena (= synapsis-dependent gene expression), where the synaptic pairing of chromosomes carrying genes with which zeste interacts influences the expression of these genes. Zeste binds to DNA and stimulates transcription from a nearby promoter.</text>
</comment>
<dbReference type="GeneID" id="113515886"/>
<feature type="region of interest" description="Disordered" evidence="6">
    <location>
        <begin position="117"/>
        <end position="147"/>
    </location>
</feature>
<name>A0A6J1WMG7_GALME</name>
<dbReference type="RefSeq" id="XP_026755980.2">
    <property type="nucleotide sequence ID" value="XM_026900179.3"/>
</dbReference>
<evidence type="ECO:0000259" key="7">
    <source>
        <dbReference type="Pfam" id="PF13873"/>
    </source>
</evidence>
<protein>
    <recommendedName>
        <fullName evidence="2">Regulatory protein zeste</fullName>
    </recommendedName>
</protein>
<keyword evidence="4" id="KW-0804">Transcription</keyword>
<gene>
    <name evidence="9" type="primary">LOC113515886</name>
</gene>
<dbReference type="InParanoid" id="A0A6J1WMG7"/>
<sequence length="238" mass="26748">MTTTKGLALTKEEVSLLLDLIQANKVVTVKATSASSQQLKDAAWATITSSFNAAITSVPRKQEQLKLKWENLKKTARKRCAKIKMEQLKVGHSYISPDNALDRVVSMLDDTNVRSVPLGKNAENAPVKPKADSETISCVHDDDSASGSGEDIFENVICMSPSEFHQEIKSNSKQKTDFYNIPNGKEIKKQKLMTADIKARIARNNAIAEYYRLKTRKMELEVERLELENYRLSQIKTE</sequence>
<dbReference type="InterPro" id="IPR028002">
    <property type="entry name" value="Myb_DNA-bind_5"/>
</dbReference>
<evidence type="ECO:0000256" key="1">
    <source>
        <dbReference type="ARBA" id="ARBA00011764"/>
    </source>
</evidence>
<evidence type="ECO:0000313" key="8">
    <source>
        <dbReference type="Proteomes" id="UP001652740"/>
    </source>
</evidence>
<evidence type="ECO:0000256" key="4">
    <source>
        <dbReference type="ARBA" id="ARBA00023163"/>
    </source>
</evidence>
<proteinExistence type="predicted"/>
<dbReference type="KEGG" id="gmw:113515886"/>
<evidence type="ECO:0000256" key="3">
    <source>
        <dbReference type="ARBA" id="ARBA00023015"/>
    </source>
</evidence>
<feature type="domain" description="Myb/SANT-like DNA-binding" evidence="7">
    <location>
        <begin position="10"/>
        <end position="81"/>
    </location>
</feature>
<evidence type="ECO:0000256" key="6">
    <source>
        <dbReference type="SAM" id="MobiDB-lite"/>
    </source>
</evidence>
<dbReference type="AlphaFoldDB" id="A0A6J1WMG7"/>
<reference evidence="9" key="1">
    <citation type="submission" date="2025-08" db="UniProtKB">
        <authorList>
            <consortium name="RefSeq"/>
        </authorList>
    </citation>
    <scope>IDENTIFICATION</scope>
    <source>
        <tissue evidence="9">Whole larvae</tissue>
    </source>
</reference>
<evidence type="ECO:0000256" key="5">
    <source>
        <dbReference type="ARBA" id="ARBA00025466"/>
    </source>
</evidence>